<feature type="domain" description="PDZ" evidence="4">
    <location>
        <begin position="589"/>
        <end position="671"/>
    </location>
</feature>
<dbReference type="AlphaFoldDB" id="A0A9X0WBR6"/>
<dbReference type="Pfam" id="PF00656">
    <property type="entry name" value="Peptidase_C14"/>
    <property type="match status" value="1"/>
</dbReference>
<dbReference type="InterPro" id="IPR036034">
    <property type="entry name" value="PDZ_sf"/>
</dbReference>
<dbReference type="InterPro" id="IPR029030">
    <property type="entry name" value="Caspase-like_dom_sf"/>
</dbReference>
<evidence type="ECO:0000256" key="3">
    <source>
        <dbReference type="SAM" id="SignalP"/>
    </source>
</evidence>
<name>A0A9X0WBR6_9GAMM</name>
<dbReference type="EMBL" id="NRRY01000048">
    <property type="protein sequence ID" value="MBK1620787.1"/>
    <property type="molecule type" value="Genomic_DNA"/>
</dbReference>
<dbReference type="InterPro" id="IPR011600">
    <property type="entry name" value="Pept_C14_caspase"/>
</dbReference>
<protein>
    <recommendedName>
        <fullName evidence="4">PDZ domain-containing protein</fullName>
    </recommendedName>
</protein>
<keyword evidence="3" id="KW-0732">Signal</keyword>
<dbReference type="SUPFAM" id="SSF47090">
    <property type="entry name" value="PGBD-like"/>
    <property type="match status" value="1"/>
</dbReference>
<dbReference type="InterPro" id="IPR036322">
    <property type="entry name" value="WD40_repeat_dom_sf"/>
</dbReference>
<dbReference type="InterPro" id="IPR002477">
    <property type="entry name" value="Peptidoglycan-bd-like"/>
</dbReference>
<evidence type="ECO:0000259" key="4">
    <source>
        <dbReference type="SMART" id="SM00228"/>
    </source>
</evidence>
<dbReference type="SUPFAM" id="SSF52129">
    <property type="entry name" value="Caspase-like"/>
    <property type="match status" value="1"/>
</dbReference>
<keyword evidence="1" id="KW-0853">WD repeat</keyword>
<feature type="compositionally biased region" description="Basic and acidic residues" evidence="2">
    <location>
        <begin position="823"/>
        <end position="833"/>
    </location>
</feature>
<dbReference type="Gene3D" id="3.40.50.1460">
    <property type="match status" value="1"/>
</dbReference>
<feature type="chain" id="PRO_5040734367" description="PDZ domain-containing protein" evidence="3">
    <location>
        <begin position="28"/>
        <end position="1152"/>
    </location>
</feature>
<dbReference type="PROSITE" id="PS50082">
    <property type="entry name" value="WD_REPEATS_2"/>
    <property type="match status" value="2"/>
</dbReference>
<evidence type="ECO:0000313" key="6">
    <source>
        <dbReference type="Proteomes" id="UP001138768"/>
    </source>
</evidence>
<dbReference type="InterPro" id="IPR036366">
    <property type="entry name" value="PGBDSf"/>
</dbReference>
<dbReference type="InterPro" id="IPR011047">
    <property type="entry name" value="Quinoprotein_ADH-like_sf"/>
</dbReference>
<accession>A0A9X0WBR6</accession>
<dbReference type="Pfam" id="PF01471">
    <property type="entry name" value="PG_binding_1"/>
    <property type="match status" value="1"/>
</dbReference>
<dbReference type="PANTHER" id="PTHR19879">
    <property type="entry name" value="TRANSCRIPTION INITIATION FACTOR TFIID"/>
    <property type="match status" value="1"/>
</dbReference>
<dbReference type="SUPFAM" id="SSF50156">
    <property type="entry name" value="PDZ domain-like"/>
    <property type="match status" value="1"/>
</dbReference>
<dbReference type="GO" id="GO:0006508">
    <property type="term" value="P:proteolysis"/>
    <property type="evidence" value="ECO:0007669"/>
    <property type="project" value="InterPro"/>
</dbReference>
<dbReference type="SUPFAM" id="SSF50998">
    <property type="entry name" value="Quinoprotein alcohol dehydrogenase-like"/>
    <property type="match status" value="1"/>
</dbReference>
<dbReference type="Proteomes" id="UP001138768">
    <property type="component" value="Unassembled WGS sequence"/>
</dbReference>
<dbReference type="Gene3D" id="2.130.10.10">
    <property type="entry name" value="YVTN repeat-like/Quinoprotein amine dehydrogenase"/>
    <property type="match status" value="3"/>
</dbReference>
<evidence type="ECO:0000256" key="2">
    <source>
        <dbReference type="SAM" id="MobiDB-lite"/>
    </source>
</evidence>
<gene>
    <name evidence="5" type="ORF">CKO42_20600</name>
</gene>
<evidence type="ECO:0000256" key="1">
    <source>
        <dbReference type="PROSITE-ProRule" id="PRU00221"/>
    </source>
</evidence>
<feature type="region of interest" description="Disordered" evidence="2">
    <location>
        <begin position="814"/>
        <end position="833"/>
    </location>
</feature>
<dbReference type="Pfam" id="PF00400">
    <property type="entry name" value="WD40"/>
    <property type="match status" value="3"/>
</dbReference>
<dbReference type="SMART" id="SM00320">
    <property type="entry name" value="WD40"/>
    <property type="match status" value="5"/>
</dbReference>
<dbReference type="InterPro" id="IPR015943">
    <property type="entry name" value="WD40/YVTN_repeat-like_dom_sf"/>
</dbReference>
<dbReference type="SMART" id="SM00228">
    <property type="entry name" value="PDZ"/>
    <property type="match status" value="1"/>
</dbReference>
<dbReference type="PANTHER" id="PTHR19879:SF9">
    <property type="entry name" value="TRANSCRIPTION INITIATION FACTOR TFIID SUBUNIT 5"/>
    <property type="match status" value="1"/>
</dbReference>
<feature type="repeat" description="WD" evidence="1">
    <location>
        <begin position="39"/>
        <end position="80"/>
    </location>
</feature>
<dbReference type="InterPro" id="IPR001478">
    <property type="entry name" value="PDZ"/>
</dbReference>
<reference evidence="5 6" key="1">
    <citation type="journal article" date="2020" name="Microorganisms">
        <title>Osmotic Adaptation and Compatible Solute Biosynthesis of Phototrophic Bacteria as Revealed from Genome Analyses.</title>
        <authorList>
            <person name="Imhoff J.F."/>
            <person name="Rahn T."/>
            <person name="Kunzel S."/>
            <person name="Keller A."/>
            <person name="Neulinger S.C."/>
        </authorList>
    </citation>
    <scope>NUCLEOTIDE SEQUENCE [LARGE SCALE GENOMIC DNA]</scope>
    <source>
        <strain evidence="5 6">DSM 25653</strain>
    </source>
</reference>
<dbReference type="PROSITE" id="PS50294">
    <property type="entry name" value="WD_REPEATS_REGION"/>
    <property type="match status" value="1"/>
</dbReference>
<keyword evidence="6" id="KW-1185">Reference proteome</keyword>
<feature type="repeat" description="WD" evidence="1">
    <location>
        <begin position="137"/>
        <end position="178"/>
    </location>
</feature>
<comment type="caution">
    <text evidence="5">The sequence shown here is derived from an EMBL/GenBank/DDBJ whole genome shotgun (WGS) entry which is preliminary data.</text>
</comment>
<dbReference type="Gene3D" id="2.30.42.10">
    <property type="match status" value="1"/>
</dbReference>
<dbReference type="InterPro" id="IPR001680">
    <property type="entry name" value="WD40_rpt"/>
</dbReference>
<feature type="signal peptide" evidence="3">
    <location>
        <begin position="1"/>
        <end position="27"/>
    </location>
</feature>
<dbReference type="SUPFAM" id="SSF50978">
    <property type="entry name" value="WD40 repeat-like"/>
    <property type="match status" value="1"/>
</dbReference>
<dbReference type="InterPro" id="IPR036365">
    <property type="entry name" value="PGBD-like_sf"/>
</dbReference>
<evidence type="ECO:0000313" key="5">
    <source>
        <dbReference type="EMBL" id="MBK1620787.1"/>
    </source>
</evidence>
<dbReference type="Pfam" id="PF13180">
    <property type="entry name" value="PDZ_2"/>
    <property type="match status" value="1"/>
</dbReference>
<proteinExistence type="predicted"/>
<dbReference type="Gene3D" id="1.10.101.10">
    <property type="entry name" value="PGBD-like superfamily/PGBD"/>
    <property type="match status" value="1"/>
</dbReference>
<organism evidence="5 6">
    <name type="scientific">Lamprobacter modestohalophilus</name>
    <dbReference type="NCBI Taxonomy" id="1064514"/>
    <lineage>
        <taxon>Bacteria</taxon>
        <taxon>Pseudomonadati</taxon>
        <taxon>Pseudomonadota</taxon>
        <taxon>Gammaproteobacteria</taxon>
        <taxon>Chromatiales</taxon>
        <taxon>Chromatiaceae</taxon>
        <taxon>Lamprobacter</taxon>
    </lineage>
</organism>
<dbReference type="GO" id="GO:0004197">
    <property type="term" value="F:cysteine-type endopeptidase activity"/>
    <property type="evidence" value="ECO:0007669"/>
    <property type="project" value="InterPro"/>
</dbReference>
<sequence>MNCPGLRRLCTVLFGLIFMALSLPALAVLSADPLLRVETGMHTASVRALAVDEPGGFFFTASDDKTVRAWSLADGRLVETFRVPAGAGDEGRLYALAASPGGRWLATGGLTQAVTEGRGNYHIYLFDRTSKALDGFIPSLPDVINHLCFSPDGRYLAASLGSRGVRIWSVDDWQLVASDEAYEGASHGCAFSASGQLVTTSLDGHVRLYDGDSFGLLQKVQLSAGSEPFGIAFSPDSERIAIGFADASRVALLSALDLSELPAPNTQGLGKGGLSKVGWSKDGERLFAAGRYQTDGQFPILVWAAAGSGRRSLWDGTASIVTDLDALDDGGLLVSTDYPAWLKLSASGNQIDLRRGTVPDYRDKLGNAFEVSADARRVSVGLGYGTDAMVLLDLDERRLLEGALNENWLLQRELQALGYDPGPADGQYGPSTARALNAWRADVGLGTGGFDGRVRERLGLSPLTSARTRAADLSIKSWKHAAGTTLNGQPLPLAPYEQSHALAIAPDEQSFVLGTSWHLRAFDRSGTPRWIKPVPDAAWGVNVSADGKVLVAALGDGTLRWYRYADGEQLLAVYIHQRSREWVAWTPSGYYDASPGGDRLIGWQINRYEELPGLAIQYVVPGSSSDLSGLIAGDVIQAIDNIPINSRDDLVARLHSSAAGDSLRFLVLRDGTSTDVDVLLASAQPGGPPRLGTVVGKALRSVKASDFFPVNVFRQRFYRPKVVETVLMTLDESEAVAAANVKGARSITGVRVTDSLPPLVDILSPADGDPFNEDSVTIHYLVRNQGGAHEQRVQILVDGRPLSETRGLKRISASVPANAGADETDKPEAADEREATTIRLPARDVSVTVVAENQFGTSPPSTIKLHWDGGTAAESSVKPQLYVLAIGVSNYDDERLQDLSYASKDAEDFAQVIEQQHDGLYGDVVVKVLSDPDHDDFLDGLEWLDLEVTERDVAMLFVAGHGVNDDDGDYYFLARDANPERITRTAVPQYDIRKSLSSLPGKVVAFIDTCHSGNLMGGVADINGIVNDLTAAENGVIVYSSSSGQQASLENSAWENGAFTEALVEGLNGGADIFEDGDITIKELDAYLSNRVKKLTQKQQTPVSKTPSTISDFAIAINPKGVTSAGLTEKPVPALRRVEVWRFAAKDQNGLL</sequence>